<keyword evidence="5" id="KW-1185">Reference proteome</keyword>
<keyword evidence="2" id="KW-0472">Membrane</keyword>
<dbReference type="SUPFAM" id="SSF46934">
    <property type="entry name" value="UBA-like"/>
    <property type="match status" value="1"/>
</dbReference>
<name>A0A8J6LM80_9FIRM</name>
<evidence type="ECO:0000256" key="2">
    <source>
        <dbReference type="SAM" id="Phobius"/>
    </source>
</evidence>
<dbReference type="EMBL" id="JAAKDE010000014">
    <property type="protein sequence ID" value="MBA2133399.1"/>
    <property type="molecule type" value="Genomic_DNA"/>
</dbReference>
<feature type="domain" description="DUF4342" evidence="3">
    <location>
        <begin position="83"/>
        <end position="143"/>
    </location>
</feature>
<dbReference type="Proteomes" id="UP000657177">
    <property type="component" value="Unassembled WGS sequence"/>
</dbReference>
<keyword evidence="2" id="KW-0812">Transmembrane</keyword>
<sequence>MVDFEQVQKLRDYANITFEEAKKALEETNGDLLEAVIKLEKENKIHRPEAAGYYSSQSEGRSEEDSAKFQSRHNSHHKGQSFREIVTAFLRWCGGIIHKGNINSFEVLQDDSRIITLPVTVLVVLLLFAFWIVIPLLILGLFFGCRYRFSGPDLDKPAVNQAMEKVSQATARAVDTVVNAVEHMTRDGDKDKGETNGAHSDH</sequence>
<dbReference type="Pfam" id="PF14242">
    <property type="entry name" value="DUF4342"/>
    <property type="match status" value="1"/>
</dbReference>
<keyword evidence="2" id="KW-1133">Transmembrane helix</keyword>
<dbReference type="CDD" id="cd14360">
    <property type="entry name" value="UBA_NAC_like_bac"/>
    <property type="match status" value="1"/>
</dbReference>
<evidence type="ECO:0000259" key="3">
    <source>
        <dbReference type="Pfam" id="PF14242"/>
    </source>
</evidence>
<reference evidence="4" key="1">
    <citation type="submission" date="2020-06" db="EMBL/GenBank/DDBJ databases">
        <title>Novel chitinolytic bacterium.</title>
        <authorList>
            <person name="Ungkulpasvich U."/>
            <person name="Kosugi A."/>
            <person name="Uke A."/>
        </authorList>
    </citation>
    <scope>NUCLEOTIDE SEQUENCE</scope>
    <source>
        <strain evidence="4">UUS1-1</strain>
    </source>
</reference>
<dbReference type="InterPro" id="IPR025642">
    <property type="entry name" value="DUF4342"/>
</dbReference>
<dbReference type="AlphaFoldDB" id="A0A8J6LM80"/>
<accession>A0A8J6LM80</accession>
<organism evidence="4 5">
    <name type="scientific">Capillibacterium thermochitinicola</name>
    <dbReference type="NCBI Taxonomy" id="2699427"/>
    <lineage>
        <taxon>Bacteria</taxon>
        <taxon>Bacillati</taxon>
        <taxon>Bacillota</taxon>
        <taxon>Capillibacterium</taxon>
    </lineage>
</organism>
<comment type="caution">
    <text evidence="4">The sequence shown here is derived from an EMBL/GenBank/DDBJ whole genome shotgun (WGS) entry which is preliminary data.</text>
</comment>
<evidence type="ECO:0000313" key="5">
    <source>
        <dbReference type="Proteomes" id="UP000657177"/>
    </source>
</evidence>
<gene>
    <name evidence="4" type="ORF">G5B42_07570</name>
</gene>
<dbReference type="InterPro" id="IPR009060">
    <property type="entry name" value="UBA-like_sf"/>
</dbReference>
<feature type="transmembrane region" description="Helical" evidence="2">
    <location>
        <begin position="119"/>
        <end position="143"/>
    </location>
</feature>
<proteinExistence type="predicted"/>
<evidence type="ECO:0000313" key="4">
    <source>
        <dbReference type="EMBL" id="MBA2133399.1"/>
    </source>
</evidence>
<dbReference type="Gene3D" id="1.10.8.10">
    <property type="entry name" value="DNA helicase RuvA subunit, C-terminal domain"/>
    <property type="match status" value="1"/>
</dbReference>
<protein>
    <submittedName>
        <fullName evidence="4">DUF4342 domain-containing protein</fullName>
    </submittedName>
</protein>
<evidence type="ECO:0000256" key="1">
    <source>
        <dbReference type="SAM" id="MobiDB-lite"/>
    </source>
</evidence>
<feature type="region of interest" description="Disordered" evidence="1">
    <location>
        <begin position="52"/>
        <end position="76"/>
    </location>
</feature>
<dbReference type="RefSeq" id="WP_181339866.1">
    <property type="nucleotide sequence ID" value="NZ_JAAKDE010000014.1"/>
</dbReference>